<proteinExistence type="predicted"/>
<dbReference type="Proteomes" id="UP000605846">
    <property type="component" value="Unassembled WGS sequence"/>
</dbReference>
<reference evidence="2" key="1">
    <citation type="submission" date="2020-01" db="EMBL/GenBank/DDBJ databases">
        <title>Genome Sequencing of Three Apophysomyces-Like Fungal Strains Confirms a Novel Fungal Genus in the Mucoromycota with divergent Burkholderia-like Endosymbiotic Bacteria.</title>
        <authorList>
            <person name="Stajich J.E."/>
            <person name="Macias A.M."/>
            <person name="Carter-House D."/>
            <person name="Lovett B."/>
            <person name="Kasson L.R."/>
            <person name="Berry K."/>
            <person name="Grigoriev I."/>
            <person name="Chang Y."/>
            <person name="Spatafora J."/>
            <person name="Kasson M.T."/>
        </authorList>
    </citation>
    <scope>NUCLEOTIDE SEQUENCE</scope>
    <source>
        <strain evidence="2">NRRL A-21654</strain>
    </source>
</reference>
<feature type="transmembrane region" description="Helical" evidence="1">
    <location>
        <begin position="45"/>
        <end position="63"/>
    </location>
</feature>
<organism evidence="2 3">
    <name type="scientific">Apophysomyces ossiformis</name>
    <dbReference type="NCBI Taxonomy" id="679940"/>
    <lineage>
        <taxon>Eukaryota</taxon>
        <taxon>Fungi</taxon>
        <taxon>Fungi incertae sedis</taxon>
        <taxon>Mucoromycota</taxon>
        <taxon>Mucoromycotina</taxon>
        <taxon>Mucoromycetes</taxon>
        <taxon>Mucorales</taxon>
        <taxon>Mucorineae</taxon>
        <taxon>Mucoraceae</taxon>
        <taxon>Apophysomyces</taxon>
    </lineage>
</organism>
<dbReference type="EMBL" id="JABAYA010000004">
    <property type="protein sequence ID" value="KAF7732142.1"/>
    <property type="molecule type" value="Genomic_DNA"/>
</dbReference>
<evidence type="ECO:0000313" key="2">
    <source>
        <dbReference type="EMBL" id="KAF7732142.1"/>
    </source>
</evidence>
<accession>A0A8H7BZ79</accession>
<dbReference type="OrthoDB" id="2240884at2759"/>
<keyword evidence="1" id="KW-0812">Transmembrane</keyword>
<protein>
    <submittedName>
        <fullName evidence="2">Uncharacterized protein</fullName>
    </submittedName>
</protein>
<evidence type="ECO:0000256" key="1">
    <source>
        <dbReference type="SAM" id="Phobius"/>
    </source>
</evidence>
<keyword evidence="1" id="KW-1133">Transmembrane helix</keyword>
<evidence type="ECO:0000313" key="3">
    <source>
        <dbReference type="Proteomes" id="UP000605846"/>
    </source>
</evidence>
<comment type="caution">
    <text evidence="2">The sequence shown here is derived from an EMBL/GenBank/DDBJ whole genome shotgun (WGS) entry which is preliminary data.</text>
</comment>
<sequence length="167" mass="19727">MALFNQVARRYTPPTFSIYLVWLSSMWMVEGVLIYVLWIMLDSQILFLVFPLLMIFSLSVLLWRYRLLRYKFEQNILEICAQLNATQNVLGINFRFIKNVKWSDIKPVYAIVIEFDDRFQALTTNQFNGHTTIPLPAYCLKTVTEKHPDNNDLLNEKCAYPAYYPIV</sequence>
<keyword evidence="3" id="KW-1185">Reference proteome</keyword>
<name>A0A8H7BZ79_9FUNG</name>
<keyword evidence="1" id="KW-0472">Membrane</keyword>
<gene>
    <name evidence="2" type="ORF">EC973_006397</name>
</gene>
<dbReference type="AlphaFoldDB" id="A0A8H7BZ79"/>
<feature type="transmembrane region" description="Helical" evidence="1">
    <location>
        <begin position="16"/>
        <end position="39"/>
    </location>
</feature>